<dbReference type="SUPFAM" id="SSF53649">
    <property type="entry name" value="Alkaline phosphatase-like"/>
    <property type="match status" value="1"/>
</dbReference>
<comment type="similarity">
    <text evidence="1">Belongs to the sulfatase family.</text>
</comment>
<keyword evidence="8" id="KW-1185">Reference proteome</keyword>
<dbReference type="AlphaFoldDB" id="A0A2G1WCQ2"/>
<keyword evidence="4" id="KW-0106">Calcium</keyword>
<accession>A0A2G1WCQ2</accession>
<organism evidence="7 8">
    <name type="scientific">Rhodopirellula bahusiensis</name>
    <dbReference type="NCBI Taxonomy" id="2014065"/>
    <lineage>
        <taxon>Bacteria</taxon>
        <taxon>Pseudomonadati</taxon>
        <taxon>Planctomycetota</taxon>
        <taxon>Planctomycetia</taxon>
        <taxon>Pirellulales</taxon>
        <taxon>Pirellulaceae</taxon>
        <taxon>Rhodopirellula</taxon>
    </lineage>
</organism>
<feature type="signal peptide" evidence="5">
    <location>
        <begin position="1"/>
        <end position="39"/>
    </location>
</feature>
<keyword evidence="5" id="KW-0732">Signal</keyword>
<dbReference type="OrthoDB" id="9783154at2"/>
<evidence type="ECO:0000259" key="6">
    <source>
        <dbReference type="Pfam" id="PF00884"/>
    </source>
</evidence>
<dbReference type="GO" id="GO:0046872">
    <property type="term" value="F:metal ion binding"/>
    <property type="evidence" value="ECO:0007669"/>
    <property type="project" value="UniProtKB-KW"/>
</dbReference>
<keyword evidence="2" id="KW-0479">Metal-binding</keyword>
<dbReference type="Gene3D" id="3.30.1120.10">
    <property type="match status" value="1"/>
</dbReference>
<dbReference type="PANTHER" id="PTHR42693">
    <property type="entry name" value="ARYLSULFATASE FAMILY MEMBER"/>
    <property type="match status" value="1"/>
</dbReference>
<evidence type="ECO:0000256" key="3">
    <source>
        <dbReference type="ARBA" id="ARBA00022801"/>
    </source>
</evidence>
<comment type="caution">
    <text evidence="7">The sequence shown here is derived from an EMBL/GenBank/DDBJ whole genome shotgun (WGS) entry which is preliminary data.</text>
</comment>
<dbReference type="Gene3D" id="3.40.720.10">
    <property type="entry name" value="Alkaline Phosphatase, subunit A"/>
    <property type="match status" value="1"/>
</dbReference>
<evidence type="ECO:0000256" key="4">
    <source>
        <dbReference type="ARBA" id="ARBA00022837"/>
    </source>
</evidence>
<dbReference type="Proteomes" id="UP000225740">
    <property type="component" value="Unassembled WGS sequence"/>
</dbReference>
<name>A0A2G1WCQ2_9BACT</name>
<dbReference type="PANTHER" id="PTHR42693:SF53">
    <property type="entry name" value="ENDO-4-O-SULFATASE"/>
    <property type="match status" value="1"/>
</dbReference>
<dbReference type="InterPro" id="IPR024607">
    <property type="entry name" value="Sulfatase_CS"/>
</dbReference>
<gene>
    <name evidence="7" type="ORF">CEE69_03245</name>
</gene>
<dbReference type="EMBL" id="NIZW01000002">
    <property type="protein sequence ID" value="PHQ36776.1"/>
    <property type="molecule type" value="Genomic_DNA"/>
</dbReference>
<dbReference type="InterPro" id="IPR017850">
    <property type="entry name" value="Alkaline_phosphatase_core_sf"/>
</dbReference>
<dbReference type="PROSITE" id="PS00523">
    <property type="entry name" value="SULFATASE_1"/>
    <property type="match status" value="1"/>
</dbReference>
<evidence type="ECO:0000256" key="2">
    <source>
        <dbReference type="ARBA" id="ARBA00022723"/>
    </source>
</evidence>
<dbReference type="FunFam" id="3.40.720.10:FF:000106">
    <property type="entry name" value="Arylsulfatase"/>
    <property type="match status" value="1"/>
</dbReference>
<keyword evidence="3" id="KW-0378">Hydrolase</keyword>
<reference evidence="7 8" key="1">
    <citation type="submission" date="2017-06" db="EMBL/GenBank/DDBJ databases">
        <title>Description of Rhodopirellula bahusiensis sp. nov.</title>
        <authorList>
            <person name="Kizina J."/>
            <person name="Harder J."/>
        </authorList>
    </citation>
    <scope>NUCLEOTIDE SEQUENCE [LARGE SCALE GENOMIC DNA]</scope>
    <source>
        <strain evidence="7 8">SWK21</strain>
    </source>
</reference>
<evidence type="ECO:0000313" key="7">
    <source>
        <dbReference type="EMBL" id="PHQ36776.1"/>
    </source>
</evidence>
<feature type="chain" id="PRO_5013733496" evidence="5">
    <location>
        <begin position="40"/>
        <end position="515"/>
    </location>
</feature>
<evidence type="ECO:0000256" key="1">
    <source>
        <dbReference type="ARBA" id="ARBA00008779"/>
    </source>
</evidence>
<evidence type="ECO:0000313" key="8">
    <source>
        <dbReference type="Proteomes" id="UP000225740"/>
    </source>
</evidence>
<dbReference type="CDD" id="cd16145">
    <property type="entry name" value="ARS_like"/>
    <property type="match status" value="1"/>
</dbReference>
<evidence type="ECO:0000256" key="5">
    <source>
        <dbReference type="SAM" id="SignalP"/>
    </source>
</evidence>
<feature type="domain" description="Sulfatase N-terminal" evidence="6">
    <location>
        <begin position="53"/>
        <end position="403"/>
    </location>
</feature>
<sequence length="515" mass="56965">MKYNMNFAVSKSSKTLLAWTMLFVCFAGFSGSVMSNAFAVESATDPGSATARPNIVLIVADDLGYSELGCYGQAKIRTPRLDQLAAEGIKLTNFYSGNAVCAPSRCCLMTGKHPGHAHVRDNGDPKIDPAIREKLELEYPGQYPLPVEEITIAEHLKSVGYRTGAFGKWGLGHFGTTGDPNDQGFDLFYGFNCQRHAHNHYPKFLWRNRVKEVQPGNDRTLHGETYSQDQFVNEACDFIRRSVAEDKTQPFFAYLPFAVPHLSIQVPEDEVDEYEGVIEEAEYEHRGYLKHPRPRAGYAAMVTRMDEGVGQVVDLIDSLGLGENTLILFTSDNGPTYNRLGGSDSDYFESAKGMKGLKGQLDEGGIRVPMIARQTGVVPAGRTSDWIGAWWDFLPTLTDAAGVKVDASTTDGVSFLPLLHGESQKDHEFLYWESPGYSGQQAIRMGDWKAIRKGLSRRPKKGVTEPPAFALYDLSKDLAESTDVSQSHPDVMAKIQAIAKQQHVPSEHFPLRAID</sequence>
<dbReference type="InterPro" id="IPR000917">
    <property type="entry name" value="Sulfatase_N"/>
</dbReference>
<protein>
    <submittedName>
        <fullName evidence="7">Arylsulfatase</fullName>
    </submittedName>
</protein>
<dbReference type="GO" id="GO:0004065">
    <property type="term" value="F:arylsulfatase activity"/>
    <property type="evidence" value="ECO:0007669"/>
    <property type="project" value="TreeGrafter"/>
</dbReference>
<dbReference type="InterPro" id="IPR050738">
    <property type="entry name" value="Sulfatase"/>
</dbReference>
<proteinExistence type="inferred from homology"/>
<dbReference type="Pfam" id="PF00884">
    <property type="entry name" value="Sulfatase"/>
    <property type="match status" value="1"/>
</dbReference>